<dbReference type="PROSITE" id="PS51257">
    <property type="entry name" value="PROKAR_LIPOPROTEIN"/>
    <property type="match status" value="1"/>
</dbReference>
<feature type="compositionally biased region" description="Basic and acidic residues" evidence="1">
    <location>
        <begin position="67"/>
        <end position="84"/>
    </location>
</feature>
<reference evidence="3" key="1">
    <citation type="submission" date="2020-11" db="EMBL/GenBank/DDBJ databases">
        <authorList>
            <consortium name="DOE Joint Genome Institute"/>
            <person name="Ahrendt S."/>
            <person name="Riley R."/>
            <person name="Andreopoulos W."/>
            <person name="Labutti K."/>
            <person name="Pangilinan J."/>
            <person name="Ruiz-Duenas F.J."/>
            <person name="Barrasa J.M."/>
            <person name="Sanchez-Garcia M."/>
            <person name="Camarero S."/>
            <person name="Miyauchi S."/>
            <person name="Serrano A."/>
            <person name="Linde D."/>
            <person name="Babiker R."/>
            <person name="Drula E."/>
            <person name="Ayuso-Fernandez I."/>
            <person name="Pacheco R."/>
            <person name="Padilla G."/>
            <person name="Ferreira P."/>
            <person name="Barriuso J."/>
            <person name="Kellner H."/>
            <person name="Castanera R."/>
            <person name="Alfaro M."/>
            <person name="Ramirez L."/>
            <person name="Pisabarro A.G."/>
            <person name="Kuo A."/>
            <person name="Tritt A."/>
            <person name="Lipzen A."/>
            <person name="He G."/>
            <person name="Yan M."/>
            <person name="Ng V."/>
            <person name="Cullen D."/>
            <person name="Martin F."/>
            <person name="Rosso M.-N."/>
            <person name="Henrissat B."/>
            <person name="Hibbett D."/>
            <person name="Martinez A.T."/>
            <person name="Grigoriev I.V."/>
        </authorList>
    </citation>
    <scope>NUCLEOTIDE SEQUENCE</scope>
    <source>
        <strain evidence="3">MF-IS2</strain>
    </source>
</reference>
<dbReference type="Proteomes" id="UP000807342">
    <property type="component" value="Unassembled WGS sequence"/>
</dbReference>
<accession>A0A9P5XLQ4</accession>
<feature type="region of interest" description="Disordered" evidence="1">
    <location>
        <begin position="61"/>
        <end position="84"/>
    </location>
</feature>
<keyword evidence="2" id="KW-0812">Transmembrane</keyword>
<name>A0A9P5XLQ4_9AGAR</name>
<evidence type="ECO:0000313" key="4">
    <source>
        <dbReference type="Proteomes" id="UP000807342"/>
    </source>
</evidence>
<sequence>MVTAPKSALAKGVDRALQTLVGTYILPAIIACLLTSVLLVIEWKHPIRLWSLSPSRRLASASGVSQDEQRNSDKDGRKQGRQHEQWIPGSFRYPKFDAWPLELSETKPIPYRPFRWGSYHVTMGTRNMPWADWIELDNQYQQYQRIRAHRIQTQGNGVIQVLDDNANPIVKGGDLAAIELVHELAEYLSRRYPTTFQVLRHPNSDAGYNWGWDGLSPIRAITVVPLQETHDLPLSPNDGDQAAERAMVISALLIQDDLAVMIEGTDERYYFQAGAICVPGFWRMRDKIGMPLDEIHISGRVPQYREKLHVSLERFFRRLPVDKPVIRNNYFIQTVGPRQERAEGNEDPEELAWSESTNGPEDDFEHGDRFAPPKNRAAPTPETLRLRTERQTLRRLPVSGAIIFTIRTYVIPLEELGRERGVPGRLASSMRGWPTEVGEYKGKERGSWYLTALDYLDDCHRQQVDRGEVEEGEKVGQGGYPY</sequence>
<dbReference type="Pfam" id="PF11927">
    <property type="entry name" value="HODM_asu-like"/>
    <property type="match status" value="1"/>
</dbReference>
<keyword evidence="2" id="KW-0472">Membrane</keyword>
<proteinExistence type="predicted"/>
<keyword evidence="2" id="KW-1133">Transmembrane helix</keyword>
<evidence type="ECO:0000256" key="2">
    <source>
        <dbReference type="SAM" id="Phobius"/>
    </source>
</evidence>
<dbReference type="OrthoDB" id="497541at2759"/>
<dbReference type="EMBL" id="MU151076">
    <property type="protein sequence ID" value="KAF9452021.1"/>
    <property type="molecule type" value="Genomic_DNA"/>
</dbReference>
<evidence type="ECO:0000313" key="3">
    <source>
        <dbReference type="EMBL" id="KAF9452021.1"/>
    </source>
</evidence>
<keyword evidence="4" id="KW-1185">Reference proteome</keyword>
<dbReference type="AlphaFoldDB" id="A0A9P5XLQ4"/>
<protein>
    <submittedName>
        <fullName evidence="3">Uncharacterized protein</fullName>
    </submittedName>
</protein>
<evidence type="ECO:0000256" key="1">
    <source>
        <dbReference type="SAM" id="MobiDB-lite"/>
    </source>
</evidence>
<gene>
    <name evidence="3" type="ORF">P691DRAFT_697997</name>
</gene>
<feature type="region of interest" description="Disordered" evidence="1">
    <location>
        <begin position="337"/>
        <end position="381"/>
    </location>
</feature>
<dbReference type="InterPro" id="IPR021848">
    <property type="entry name" value="HODM_asu-like"/>
</dbReference>
<comment type="caution">
    <text evidence="3">The sequence shown here is derived from an EMBL/GenBank/DDBJ whole genome shotgun (WGS) entry which is preliminary data.</text>
</comment>
<feature type="transmembrane region" description="Helical" evidence="2">
    <location>
        <begin position="20"/>
        <end position="41"/>
    </location>
</feature>
<organism evidence="3 4">
    <name type="scientific">Macrolepiota fuliginosa MF-IS2</name>
    <dbReference type="NCBI Taxonomy" id="1400762"/>
    <lineage>
        <taxon>Eukaryota</taxon>
        <taxon>Fungi</taxon>
        <taxon>Dikarya</taxon>
        <taxon>Basidiomycota</taxon>
        <taxon>Agaricomycotina</taxon>
        <taxon>Agaricomycetes</taxon>
        <taxon>Agaricomycetidae</taxon>
        <taxon>Agaricales</taxon>
        <taxon>Agaricineae</taxon>
        <taxon>Agaricaceae</taxon>
        <taxon>Macrolepiota</taxon>
    </lineage>
</organism>